<accession>A0A177B3N9</accession>
<dbReference type="FunFam" id="1.10.510.10:FF:000172">
    <property type="entry name" value="serine/threonine-protein kinase Nek1 isoform X1"/>
    <property type="match status" value="1"/>
</dbReference>
<keyword evidence="4" id="KW-0808">Transferase</keyword>
<reference evidence="13 14" key="1">
    <citation type="submission" date="2016-04" db="EMBL/GenBank/DDBJ databases">
        <title>The genome of Intoshia linei affirms orthonectids as highly simplified spiralians.</title>
        <authorList>
            <person name="Mikhailov K.V."/>
            <person name="Slusarev G.S."/>
            <person name="Nikitin M.A."/>
            <person name="Logacheva M.D."/>
            <person name="Penin A."/>
            <person name="Aleoshin V."/>
            <person name="Panchin Y.V."/>
        </authorList>
    </citation>
    <scope>NUCLEOTIDE SEQUENCE [LARGE SCALE GENOMIC DNA]</scope>
    <source>
        <strain evidence="13">Intl2013</strain>
        <tissue evidence="13">Whole animal</tissue>
    </source>
</reference>
<comment type="caution">
    <text evidence="13">The sequence shown here is derived from an EMBL/GenBank/DDBJ whole genome shotgun (WGS) entry which is preliminary data.</text>
</comment>
<evidence type="ECO:0000256" key="1">
    <source>
        <dbReference type="ARBA" id="ARBA00010886"/>
    </source>
</evidence>
<dbReference type="SUPFAM" id="SSF56112">
    <property type="entry name" value="Protein kinase-like (PK-like)"/>
    <property type="match status" value="1"/>
</dbReference>
<name>A0A177B3N9_9BILA</name>
<dbReference type="PANTHER" id="PTHR44899:SF3">
    <property type="entry name" value="SERINE_THREONINE-PROTEIN KINASE NEK1"/>
    <property type="match status" value="1"/>
</dbReference>
<evidence type="ECO:0000256" key="9">
    <source>
        <dbReference type="ARBA" id="ARBA00048679"/>
    </source>
</evidence>
<comment type="catalytic activity">
    <reaction evidence="8">
        <text>L-threonyl-[protein] + ATP = O-phospho-L-threonyl-[protein] + ADP + H(+)</text>
        <dbReference type="Rhea" id="RHEA:46608"/>
        <dbReference type="Rhea" id="RHEA-COMP:11060"/>
        <dbReference type="Rhea" id="RHEA-COMP:11605"/>
        <dbReference type="ChEBI" id="CHEBI:15378"/>
        <dbReference type="ChEBI" id="CHEBI:30013"/>
        <dbReference type="ChEBI" id="CHEBI:30616"/>
        <dbReference type="ChEBI" id="CHEBI:61977"/>
        <dbReference type="ChEBI" id="CHEBI:456216"/>
        <dbReference type="EC" id="2.7.11.1"/>
    </reaction>
</comment>
<feature type="binding site" evidence="10">
    <location>
        <position position="33"/>
    </location>
    <ligand>
        <name>ATP</name>
        <dbReference type="ChEBI" id="CHEBI:30616"/>
    </ligand>
</feature>
<dbReference type="Gene3D" id="1.10.510.10">
    <property type="entry name" value="Transferase(Phosphotransferase) domain 1"/>
    <property type="match status" value="1"/>
</dbReference>
<evidence type="ECO:0000256" key="3">
    <source>
        <dbReference type="ARBA" id="ARBA00022527"/>
    </source>
</evidence>
<evidence type="ECO:0000256" key="10">
    <source>
        <dbReference type="PROSITE-ProRule" id="PRU10141"/>
    </source>
</evidence>
<sequence length="798" mass="92850">MEKFVKIEVIGKGTFGKAILVINSKTKEKLVVKEIPMHKMTAKERDSARREVLLLSTLQHEHVIQCFDSIEGWYNFEFVLFHSCLHINKTHLEKQTLNIIMEYCDGGDLHRKISKQNGILFSENRVLSWFYQLCKAIKYIHERRILHRDIKTQNIFLMGSDDTMKLGDFGIAKLLNGTNDFARTCIGTPYYLSPEICQNKPYNNKSDIWSMGCVLFEMCSLKHAFNGHDISSLMMQITRGYYTPQISSRYTIQLRSLVGKLLKRNPRERPTSGLLLKLPIISNIDKNNKMVKITKPPIKLKQNVKYKFKQPLSYSPPKSPQMKQFAANDKFNKHKEVYSIFKKNFSNKSVIKSRDLQYKEDYVNSKRKLFEKQKISRIQKAREAAWCNLYDSISVSSSKSFLSDIKIWLGYLLLLDSVVIDKKELDETLTVAKKPRDINLNNPYEVYVDARKQAFMNKAKQEESVFDAFSADENKGKSVNQNDINKPHRYVHSAHSRRRNINIHGEIKQQKAAILKRLNSDDVQKLKMKQNENIIEIQNNRENILKRLNSQIEFDCSFKKNENESEINMEKENEKTKEKQKQKRKDQQEANSKYNVDECKEKSHVEIKNDNDKVIFLIKPFKSNQLNNIGNDNITHEPKNELTDASTKKIIYENSDSNVIIMDASEKTLKSDSIIKSAYKSLIKEQSSKILSVDSKIIAYFDKNSNQDDNLIENELKDDELESINTIYINRCMSSPDLTTIVEENVLDLSNETKKRTLEIQYDAKKIEKIKSKNKENVDIDSNTDLQIDLEEFKGLKI</sequence>
<dbReference type="AlphaFoldDB" id="A0A177B3N9"/>
<dbReference type="Proteomes" id="UP000078046">
    <property type="component" value="Unassembled WGS sequence"/>
</dbReference>
<dbReference type="InterPro" id="IPR000719">
    <property type="entry name" value="Prot_kinase_dom"/>
</dbReference>
<feature type="region of interest" description="Disordered" evidence="11">
    <location>
        <begin position="564"/>
        <end position="595"/>
    </location>
</feature>
<dbReference type="Pfam" id="PF00069">
    <property type="entry name" value="Pkinase"/>
    <property type="match status" value="1"/>
</dbReference>
<evidence type="ECO:0000313" key="14">
    <source>
        <dbReference type="Proteomes" id="UP000078046"/>
    </source>
</evidence>
<dbReference type="InterPro" id="IPR017441">
    <property type="entry name" value="Protein_kinase_ATP_BS"/>
</dbReference>
<dbReference type="InterPro" id="IPR008271">
    <property type="entry name" value="Ser/Thr_kinase_AS"/>
</dbReference>
<evidence type="ECO:0000256" key="6">
    <source>
        <dbReference type="ARBA" id="ARBA00022777"/>
    </source>
</evidence>
<evidence type="ECO:0000256" key="5">
    <source>
        <dbReference type="ARBA" id="ARBA00022741"/>
    </source>
</evidence>
<feature type="domain" description="Protein kinase" evidence="12">
    <location>
        <begin position="4"/>
        <end position="281"/>
    </location>
</feature>
<proteinExistence type="inferred from homology"/>
<keyword evidence="3" id="KW-0723">Serine/threonine-protein kinase</keyword>
<evidence type="ECO:0000256" key="8">
    <source>
        <dbReference type="ARBA" id="ARBA00047899"/>
    </source>
</evidence>
<keyword evidence="7 10" id="KW-0067">ATP-binding</keyword>
<evidence type="ECO:0000256" key="7">
    <source>
        <dbReference type="ARBA" id="ARBA00022840"/>
    </source>
</evidence>
<keyword evidence="14" id="KW-1185">Reference proteome</keyword>
<dbReference type="PROSITE" id="PS00108">
    <property type="entry name" value="PROTEIN_KINASE_ST"/>
    <property type="match status" value="1"/>
</dbReference>
<organism evidence="13 14">
    <name type="scientific">Intoshia linei</name>
    <dbReference type="NCBI Taxonomy" id="1819745"/>
    <lineage>
        <taxon>Eukaryota</taxon>
        <taxon>Metazoa</taxon>
        <taxon>Spiralia</taxon>
        <taxon>Lophotrochozoa</taxon>
        <taxon>Mesozoa</taxon>
        <taxon>Orthonectida</taxon>
        <taxon>Rhopaluridae</taxon>
        <taxon>Intoshia</taxon>
    </lineage>
</organism>
<dbReference type="PANTHER" id="PTHR44899">
    <property type="entry name" value="CAMK FAMILY PROTEIN KINASE"/>
    <property type="match status" value="1"/>
</dbReference>
<comment type="similarity">
    <text evidence="1">Belongs to the protein kinase superfamily. NEK Ser/Thr protein kinase family. NIMA subfamily.</text>
</comment>
<dbReference type="InterPro" id="IPR051131">
    <property type="entry name" value="NEK_Ser/Thr_kinase_NIMA"/>
</dbReference>
<protein>
    <recommendedName>
        <fullName evidence="2">non-specific serine/threonine protein kinase</fullName>
        <ecNumber evidence="2">2.7.11.1</ecNumber>
    </recommendedName>
</protein>
<comment type="catalytic activity">
    <reaction evidence="9">
        <text>L-seryl-[protein] + ATP = O-phospho-L-seryl-[protein] + ADP + H(+)</text>
        <dbReference type="Rhea" id="RHEA:17989"/>
        <dbReference type="Rhea" id="RHEA-COMP:9863"/>
        <dbReference type="Rhea" id="RHEA-COMP:11604"/>
        <dbReference type="ChEBI" id="CHEBI:15378"/>
        <dbReference type="ChEBI" id="CHEBI:29999"/>
        <dbReference type="ChEBI" id="CHEBI:30616"/>
        <dbReference type="ChEBI" id="CHEBI:83421"/>
        <dbReference type="ChEBI" id="CHEBI:456216"/>
        <dbReference type="EC" id="2.7.11.1"/>
    </reaction>
</comment>
<dbReference type="PROSITE" id="PS50011">
    <property type="entry name" value="PROTEIN_KINASE_DOM"/>
    <property type="match status" value="1"/>
</dbReference>
<keyword evidence="6" id="KW-0418">Kinase</keyword>
<dbReference type="CDD" id="cd08215">
    <property type="entry name" value="STKc_Nek"/>
    <property type="match status" value="1"/>
</dbReference>
<dbReference type="GO" id="GO:0004674">
    <property type="term" value="F:protein serine/threonine kinase activity"/>
    <property type="evidence" value="ECO:0007669"/>
    <property type="project" value="UniProtKB-KW"/>
</dbReference>
<feature type="non-terminal residue" evidence="13">
    <location>
        <position position="798"/>
    </location>
</feature>
<dbReference type="GO" id="GO:0005524">
    <property type="term" value="F:ATP binding"/>
    <property type="evidence" value="ECO:0007669"/>
    <property type="project" value="UniProtKB-UniRule"/>
</dbReference>
<dbReference type="SMART" id="SM00220">
    <property type="entry name" value="S_TKc"/>
    <property type="match status" value="1"/>
</dbReference>
<evidence type="ECO:0000256" key="4">
    <source>
        <dbReference type="ARBA" id="ARBA00022679"/>
    </source>
</evidence>
<keyword evidence="5 10" id="KW-0547">Nucleotide-binding</keyword>
<dbReference type="InterPro" id="IPR011009">
    <property type="entry name" value="Kinase-like_dom_sf"/>
</dbReference>
<feature type="compositionally biased region" description="Basic and acidic residues" evidence="11">
    <location>
        <begin position="564"/>
        <end position="579"/>
    </location>
</feature>
<evidence type="ECO:0000256" key="11">
    <source>
        <dbReference type="SAM" id="MobiDB-lite"/>
    </source>
</evidence>
<evidence type="ECO:0000313" key="13">
    <source>
        <dbReference type="EMBL" id="OAF68221.1"/>
    </source>
</evidence>
<dbReference type="OrthoDB" id="248923at2759"/>
<evidence type="ECO:0000256" key="2">
    <source>
        <dbReference type="ARBA" id="ARBA00012513"/>
    </source>
</evidence>
<dbReference type="EMBL" id="LWCA01000490">
    <property type="protein sequence ID" value="OAF68221.1"/>
    <property type="molecule type" value="Genomic_DNA"/>
</dbReference>
<gene>
    <name evidence="13" type="ORF">A3Q56_04031</name>
</gene>
<dbReference type="PROSITE" id="PS00107">
    <property type="entry name" value="PROTEIN_KINASE_ATP"/>
    <property type="match status" value="1"/>
</dbReference>
<dbReference type="Gene3D" id="3.30.200.20">
    <property type="entry name" value="Phosphorylase Kinase, domain 1"/>
    <property type="match status" value="1"/>
</dbReference>
<evidence type="ECO:0000259" key="12">
    <source>
        <dbReference type="PROSITE" id="PS50011"/>
    </source>
</evidence>
<dbReference type="EC" id="2.7.11.1" evidence="2"/>